<dbReference type="EMBL" id="CAJPWZ010001710">
    <property type="protein sequence ID" value="CAG2221962.1"/>
    <property type="molecule type" value="Genomic_DNA"/>
</dbReference>
<evidence type="ECO:0000313" key="5">
    <source>
        <dbReference type="Proteomes" id="UP000683360"/>
    </source>
</evidence>
<dbReference type="AlphaFoldDB" id="A0A8S3SZ42"/>
<name>A0A8S3SZ42_MYTED</name>
<gene>
    <name evidence="4" type="ORF">MEDL_35306</name>
</gene>
<dbReference type="CDD" id="cd19757">
    <property type="entry name" value="Bbox1"/>
    <property type="match status" value="1"/>
</dbReference>
<evidence type="ECO:0000256" key="1">
    <source>
        <dbReference type="PROSITE-ProRule" id="PRU00024"/>
    </source>
</evidence>
<organism evidence="4 5">
    <name type="scientific">Mytilus edulis</name>
    <name type="common">Blue mussel</name>
    <dbReference type="NCBI Taxonomy" id="6550"/>
    <lineage>
        <taxon>Eukaryota</taxon>
        <taxon>Metazoa</taxon>
        <taxon>Spiralia</taxon>
        <taxon>Lophotrochozoa</taxon>
        <taxon>Mollusca</taxon>
        <taxon>Bivalvia</taxon>
        <taxon>Autobranchia</taxon>
        <taxon>Pteriomorphia</taxon>
        <taxon>Mytilida</taxon>
        <taxon>Mytiloidea</taxon>
        <taxon>Mytilidae</taxon>
        <taxon>Mytilinae</taxon>
        <taxon>Mytilus</taxon>
    </lineage>
</organism>
<keyword evidence="5" id="KW-1185">Reference proteome</keyword>
<sequence>MAQVASKVCEICDGGGHGKYHCQECDQLFCENCKMIHTRQRISKYHTYLTVSNTNMEDKMFSNDHRSVTKVNRHSTTDSSESTKNKLEKLQTESLMNIEEKVAKAKSCISQMDNNRKSYREIIKKVINSITEDAEDLKKLVDKKVDDFKKLIRDAEQKEIEKMVTYNKGCRADLQKFQSLEKDIKDEVATTDVYIQLLQKMKQLNTDVDSIELQEVPDEPDVSYINKKLSGTDIDNLFGELQFREASSARRVVKNKKETRDTSSAQRAIVGKQNETRSEDTQKQYKYRNTRCRLVNRYHVAFIIVSLI</sequence>
<evidence type="ECO:0000259" key="3">
    <source>
        <dbReference type="PROSITE" id="PS50119"/>
    </source>
</evidence>
<keyword evidence="1" id="KW-0863">Zinc-finger</keyword>
<dbReference type="Proteomes" id="UP000683360">
    <property type="component" value="Unassembled WGS sequence"/>
</dbReference>
<evidence type="ECO:0000256" key="2">
    <source>
        <dbReference type="SAM" id="MobiDB-lite"/>
    </source>
</evidence>
<feature type="domain" description="B box-type" evidence="3">
    <location>
        <begin position="4"/>
        <end position="51"/>
    </location>
</feature>
<dbReference type="OrthoDB" id="6174947at2759"/>
<evidence type="ECO:0000313" key="4">
    <source>
        <dbReference type="EMBL" id="CAG2221962.1"/>
    </source>
</evidence>
<dbReference type="GO" id="GO:0008270">
    <property type="term" value="F:zinc ion binding"/>
    <property type="evidence" value="ECO:0007669"/>
    <property type="project" value="UniProtKB-KW"/>
</dbReference>
<dbReference type="PROSITE" id="PS50119">
    <property type="entry name" value="ZF_BBOX"/>
    <property type="match status" value="1"/>
</dbReference>
<accession>A0A8S3SZ42</accession>
<comment type="caution">
    <text evidence="4">The sequence shown here is derived from an EMBL/GenBank/DDBJ whole genome shotgun (WGS) entry which is preliminary data.</text>
</comment>
<proteinExistence type="predicted"/>
<reference evidence="4" key="1">
    <citation type="submission" date="2021-03" db="EMBL/GenBank/DDBJ databases">
        <authorList>
            <person name="Bekaert M."/>
        </authorList>
    </citation>
    <scope>NUCLEOTIDE SEQUENCE</scope>
</reference>
<feature type="region of interest" description="Disordered" evidence="2">
    <location>
        <begin position="252"/>
        <end position="282"/>
    </location>
</feature>
<keyword evidence="1" id="KW-0479">Metal-binding</keyword>
<keyword evidence="1" id="KW-0862">Zinc</keyword>
<dbReference type="InterPro" id="IPR000315">
    <property type="entry name" value="Znf_B-box"/>
</dbReference>
<protein>
    <recommendedName>
        <fullName evidence="3">B box-type domain-containing protein</fullName>
    </recommendedName>
</protein>